<dbReference type="eggNOG" id="COG3468">
    <property type="taxonomic scope" value="Bacteria"/>
</dbReference>
<dbReference type="InterPro" id="IPR005546">
    <property type="entry name" value="Autotransporte_beta"/>
</dbReference>
<dbReference type="EMBL" id="AP012292">
    <property type="protein sequence ID" value="BAL82175.1"/>
    <property type="molecule type" value="Genomic_DNA"/>
</dbReference>
<reference evidence="2 3" key="1">
    <citation type="submission" date="2011-10" db="EMBL/GenBank/DDBJ databases">
        <title>Whole genome sequence of Selenomonas ruminantium subsp. lactilytica TAM6421.</title>
        <authorList>
            <person name="Oguchi A."/>
            <person name="Ankai A."/>
            <person name="Kaneko J."/>
            <person name="Yamada-Narita S."/>
            <person name="Fukui S."/>
            <person name="Takahashi M."/>
            <person name="Onodera T."/>
            <person name="Kojima S."/>
            <person name="Fushimi T."/>
            <person name="Abe N."/>
            <person name="Kamio Y."/>
            <person name="Yamazaki S."/>
            <person name="Fujita N."/>
        </authorList>
    </citation>
    <scope>NUCLEOTIDE SEQUENCE [LARGE SCALE GENOMIC DNA]</scope>
    <source>
        <strain evidence="3">NBRC 103574 / TAM6421</strain>
    </source>
</reference>
<dbReference type="SUPFAM" id="SSF103515">
    <property type="entry name" value="Autotransporter"/>
    <property type="match status" value="1"/>
</dbReference>
<dbReference type="KEGG" id="sri:SELR_04670"/>
<dbReference type="Gene3D" id="2.40.128.130">
    <property type="entry name" value="Autotransporter beta-domain"/>
    <property type="match status" value="1"/>
</dbReference>
<feature type="domain" description="Autotransporter" evidence="1">
    <location>
        <begin position="1021"/>
        <end position="1280"/>
    </location>
</feature>
<name>I0GN38_SELRL</name>
<dbReference type="Proteomes" id="UP000007887">
    <property type="component" value="Chromosome"/>
</dbReference>
<dbReference type="AlphaFoldDB" id="I0GN38"/>
<gene>
    <name evidence="2" type="ordered locus">SELR_04670</name>
</gene>
<proteinExistence type="predicted"/>
<dbReference type="HOGENOM" id="CLU_007619_1_0_9"/>
<dbReference type="PATRIC" id="fig|927704.6.peg.479"/>
<organism evidence="2 3">
    <name type="scientific">Selenomonas ruminantium subsp. lactilytica (strain NBRC 103574 / TAM6421)</name>
    <dbReference type="NCBI Taxonomy" id="927704"/>
    <lineage>
        <taxon>Bacteria</taxon>
        <taxon>Bacillati</taxon>
        <taxon>Bacillota</taxon>
        <taxon>Negativicutes</taxon>
        <taxon>Selenomonadales</taxon>
        <taxon>Selenomonadaceae</taxon>
        <taxon>Selenomonas</taxon>
    </lineage>
</organism>
<sequence length="1280" mass="130293">MTITGGNWDGWYLLGGGYSATAAVDGYSLTLDGVASSGSHITSIVGGWANTTASNNTLTLKNNTSVTATEGIIGGMGTNTDKNTVNITDSTINVSRYTSTLSGLVGGLSYSGDATNNNVNISGGTVESNAIAGGYATEGTGKTVSGNTAHISGGTTGAASPTALVGGFANGTSMTVKENTAVLSGGTITGGIVGGAAMGSGATVTNNTAIVTGGNFTGGSNSYTGTFIPGAVVGGAAYNGASARGNTVKITGGNVSGYIMGGVGNAASGSVTAATVAGNTVALSGTSSSLNLAQARIYGSALYAAGNISTTGAGGDNTLRLATQGVSAYNIHNFQNIIVDFAQLSTAPMLTLTMGETLLGGATFTKTGELAATAIGATGLLYPVLKNNNGISGMSAESEKWVAAGNYNYRFTSTNDTINAEIYKQGSNSSTVDTEVTGDVYGGRAMVDDNSSDTNTLTITAKVNGNAYGGYSQGGAATGNQVSITGAAVTGNVYGGYSGKESATTNNTVTLKNATAGGNIYGGSNSITTGNQLNLSGVNTVSGTVRNFETIALAADTAWSPGSTVLSANRFINIGALDISQAANLQAAGTSGTMTLLASGTENDLSALTLKYYGGQTANLTTDHSSQIVKTVDGGENKLANGVTYTSGATNHTVSLDSTNNYKNVLYTVTTGGGVSKIDLANWDGNTSASMNVNPATGATIETDGMLNLPTATGETTILTSNAANYFTGYTINGANKYHGTAYSNNATGIGLTGTQGQGVTVSDNNQNLVYKNGTFINTITLDTVTWAKGTTLLTDTTPDYTHAAIAGNFAMNFTNPTEVTAGDTMTLLAANDTLTEMSAKTHELAYTDDSTVPGLNMAALLSTTAQLDNHNIVAKVTANKASSLTFGEMNWNNGAAFMDHSTTLANVSFDGAAVDTSKITFTDLTQLTDGDKTLVANFNGKPGTITGNAYTIGSGLQGKGAASFDESANALVFKATSNILTPTETAHNVLMGTSANVTALVAANANVSAAIAGLATPENTGSDGVAVYAHMGGSKTRQETGSHVDSRLWNAIVAIGTKKTLGNDTLEWGGFFEYGKGNYTAINGDSRGDGTVHYAGGGILAKWTTPQDIYYEGSIRTGHVKDDANGTYGYNTDTEYFGAHLGIGKIYRYDGHRQLDVYGKFFYAKKNDTSFNAGGNHYDIDAAGSKLFRIGARYTASNNSQWKCYAGLAYEHEFDGKTTGKVDGIAIRPSSTKGGSVLAELGIKMEATDTNPWKMNIGIHGSAGKNRGIGGSIGVAYMF</sequence>
<evidence type="ECO:0000313" key="3">
    <source>
        <dbReference type="Proteomes" id="UP000007887"/>
    </source>
</evidence>
<dbReference type="PROSITE" id="PS51208">
    <property type="entry name" value="AUTOTRANSPORTER"/>
    <property type="match status" value="1"/>
</dbReference>
<accession>I0GN38</accession>
<dbReference type="SMART" id="SM00869">
    <property type="entry name" value="Autotransporter"/>
    <property type="match status" value="1"/>
</dbReference>
<protein>
    <recommendedName>
        <fullName evidence="1">Autotransporter domain-containing protein</fullName>
    </recommendedName>
</protein>
<dbReference type="InterPro" id="IPR036709">
    <property type="entry name" value="Autotransporte_beta_dom_sf"/>
</dbReference>
<evidence type="ECO:0000259" key="1">
    <source>
        <dbReference type="PROSITE" id="PS51208"/>
    </source>
</evidence>
<evidence type="ECO:0000313" key="2">
    <source>
        <dbReference type="EMBL" id="BAL82175.1"/>
    </source>
</evidence>